<dbReference type="GO" id="GO:0005829">
    <property type="term" value="C:cytosol"/>
    <property type="evidence" value="ECO:0007669"/>
    <property type="project" value="TreeGrafter"/>
</dbReference>
<evidence type="ECO:0000256" key="1">
    <source>
        <dbReference type="ARBA" id="ARBA00022443"/>
    </source>
</evidence>
<dbReference type="SMART" id="SM00326">
    <property type="entry name" value="SH3"/>
    <property type="match status" value="1"/>
</dbReference>
<feature type="region of interest" description="Disordered" evidence="3">
    <location>
        <begin position="331"/>
        <end position="351"/>
    </location>
</feature>
<dbReference type="SUPFAM" id="SSF103657">
    <property type="entry name" value="BAR/IMD domain-like"/>
    <property type="match status" value="1"/>
</dbReference>
<keyword evidence="7" id="KW-1185">Reference proteome</keyword>
<dbReference type="InterPro" id="IPR027681">
    <property type="entry name" value="IRSp53/IRTKS/Pinkbar"/>
</dbReference>
<dbReference type="GO" id="GO:0030838">
    <property type="term" value="P:positive regulation of actin filament polymerization"/>
    <property type="evidence" value="ECO:0007669"/>
    <property type="project" value="TreeGrafter"/>
</dbReference>
<name>A0A8S1DNX2_9INSE</name>
<dbReference type="InterPro" id="IPR013606">
    <property type="entry name" value="I-BAR_dom"/>
</dbReference>
<gene>
    <name evidence="6" type="ORF">CLODIP_2_CD01057</name>
</gene>
<dbReference type="InterPro" id="IPR001452">
    <property type="entry name" value="SH3_domain"/>
</dbReference>
<organism evidence="6 7">
    <name type="scientific">Cloeon dipterum</name>
    <dbReference type="NCBI Taxonomy" id="197152"/>
    <lineage>
        <taxon>Eukaryota</taxon>
        <taxon>Metazoa</taxon>
        <taxon>Ecdysozoa</taxon>
        <taxon>Arthropoda</taxon>
        <taxon>Hexapoda</taxon>
        <taxon>Insecta</taxon>
        <taxon>Pterygota</taxon>
        <taxon>Palaeoptera</taxon>
        <taxon>Ephemeroptera</taxon>
        <taxon>Pisciforma</taxon>
        <taxon>Baetidae</taxon>
        <taxon>Cloeon</taxon>
    </lineage>
</organism>
<dbReference type="AlphaFoldDB" id="A0A8S1DNX2"/>
<dbReference type="PROSITE" id="PS50002">
    <property type="entry name" value="SH3"/>
    <property type="match status" value="1"/>
</dbReference>
<feature type="region of interest" description="Disordered" evidence="3">
    <location>
        <begin position="417"/>
        <end position="452"/>
    </location>
</feature>
<comment type="caution">
    <text evidence="6">The sequence shown here is derived from an EMBL/GenBank/DDBJ whole genome shotgun (WGS) entry which is preliminary data.</text>
</comment>
<dbReference type="Pfam" id="PF08397">
    <property type="entry name" value="IMD"/>
    <property type="match status" value="1"/>
</dbReference>
<protein>
    <recommendedName>
        <fullName evidence="8">IMD domain-containing protein</fullName>
    </recommendedName>
</protein>
<evidence type="ECO:0000313" key="6">
    <source>
        <dbReference type="EMBL" id="CAB3381983.1"/>
    </source>
</evidence>
<feature type="domain" description="IMD" evidence="5">
    <location>
        <begin position="1"/>
        <end position="246"/>
    </location>
</feature>
<evidence type="ECO:0000313" key="7">
    <source>
        <dbReference type="Proteomes" id="UP000494165"/>
    </source>
</evidence>
<reference evidence="6 7" key="1">
    <citation type="submission" date="2020-04" db="EMBL/GenBank/DDBJ databases">
        <authorList>
            <person name="Alioto T."/>
            <person name="Alioto T."/>
            <person name="Gomez Garrido J."/>
        </authorList>
    </citation>
    <scope>NUCLEOTIDE SEQUENCE [LARGE SCALE GENOMIC DNA]</scope>
</reference>
<feature type="compositionally biased region" description="Polar residues" evidence="3">
    <location>
        <begin position="653"/>
        <end position="667"/>
    </location>
</feature>
<dbReference type="CDD" id="cd11779">
    <property type="entry name" value="SH3_Irsp53_BAIAP2L"/>
    <property type="match status" value="1"/>
</dbReference>
<dbReference type="GO" id="GO:0007009">
    <property type="term" value="P:plasma membrane organization"/>
    <property type="evidence" value="ECO:0007669"/>
    <property type="project" value="InterPro"/>
</dbReference>
<dbReference type="PROSITE" id="PS51338">
    <property type="entry name" value="IMD"/>
    <property type="match status" value="1"/>
</dbReference>
<dbReference type="InterPro" id="IPR036028">
    <property type="entry name" value="SH3-like_dom_sf"/>
</dbReference>
<dbReference type="InterPro" id="IPR027267">
    <property type="entry name" value="AH/BAR_dom_sf"/>
</dbReference>
<dbReference type="OrthoDB" id="3800937at2759"/>
<sequence length="680" mass="76161">MESEEVLKMVDGIYKNILDKFNPGARQLINAGKAYLKALHGSAAAARLYIDAIAKLAQQAQQSAWHGSSDVGTSLMQIAEVYQEIHAQQMNVLKAFYVDLIVPLENNLEKDIKIVQSEQKKFVNQHRNRHETYSKAATTMKKHRKKNKSKGTAISKELRDMQALEEEKTKLDGICEKGLKNAITQERRRYGFVLERQCILAKHILSYHSLGSAAMQRHMDDWRDVARNREVLPDTVELAFENKLQQLTYWPDKEIYSQPRTSISTEELDDSCSVVSQLHKAKSLDAQCFEKGGSGGDSGYSMSNSKQLPRTKSDFNLATNHSSIVQELEQYKKGHRSKSMAAGDDGGSRNKNNEKFCRLARALYAYISSGENQLSFLEGDVIALMGERNKGWQFGENMRTQRSGWFPLAYTEMMVSQSDPDDRYDSSPTQRHINLQKSDTPNSGNSGNSDFSFRSGGNLEAINGALSLPNLKYAPSVKKTLLQAAAVSFDTSDENLNLPPVPTNTAPRPNKTKKEPLQIMTNTWSSDEKNPSIGNSSSMYSSSDSGFIMEPPVLPEVDYEDSNPPQLVTEKFTTPSAVKTFAECDKRNWLLYKSALELWDDVEKNNNDPDTIDYYASLSKIPQYKPTNAPVKRSKTLWGLKFKPKSGFLTGGKKNSWQKAQRTTSAASPAPAEERIPPSP</sequence>
<proteinExistence type="predicted"/>
<feature type="domain" description="SH3" evidence="4">
    <location>
        <begin position="355"/>
        <end position="416"/>
    </location>
</feature>
<dbReference type="GO" id="GO:0051017">
    <property type="term" value="P:actin filament bundle assembly"/>
    <property type="evidence" value="ECO:0007669"/>
    <property type="project" value="TreeGrafter"/>
</dbReference>
<dbReference type="FunFam" id="2.30.30.40:FF:000188">
    <property type="entry name" value="Insulin receptor tyrosine kinase substrate"/>
    <property type="match status" value="1"/>
</dbReference>
<dbReference type="GO" id="GO:0005654">
    <property type="term" value="C:nucleoplasm"/>
    <property type="evidence" value="ECO:0007669"/>
    <property type="project" value="TreeGrafter"/>
</dbReference>
<feature type="compositionally biased region" description="Polar residues" evidence="3">
    <location>
        <begin position="426"/>
        <end position="441"/>
    </location>
</feature>
<dbReference type="Gene3D" id="2.30.30.40">
    <property type="entry name" value="SH3 Domains"/>
    <property type="match status" value="1"/>
</dbReference>
<evidence type="ECO:0008006" key="8">
    <source>
        <dbReference type="Google" id="ProtNLM"/>
    </source>
</evidence>
<evidence type="ECO:0000259" key="5">
    <source>
        <dbReference type="PROSITE" id="PS51338"/>
    </source>
</evidence>
<dbReference type="GO" id="GO:0051764">
    <property type="term" value="P:actin crosslink formation"/>
    <property type="evidence" value="ECO:0007669"/>
    <property type="project" value="TreeGrafter"/>
</dbReference>
<evidence type="ECO:0000256" key="2">
    <source>
        <dbReference type="PROSITE-ProRule" id="PRU00192"/>
    </source>
</evidence>
<evidence type="ECO:0000259" key="4">
    <source>
        <dbReference type="PROSITE" id="PS50002"/>
    </source>
</evidence>
<dbReference type="Pfam" id="PF00018">
    <property type="entry name" value="SH3_1"/>
    <property type="match status" value="1"/>
</dbReference>
<dbReference type="EMBL" id="CADEPI010000254">
    <property type="protein sequence ID" value="CAB3381983.1"/>
    <property type="molecule type" value="Genomic_DNA"/>
</dbReference>
<dbReference type="Gene3D" id="1.20.1270.60">
    <property type="entry name" value="Arfaptin homology (AH) domain/BAR domain"/>
    <property type="match status" value="1"/>
</dbReference>
<dbReference type="Proteomes" id="UP000494165">
    <property type="component" value="Unassembled WGS sequence"/>
</dbReference>
<keyword evidence="1 2" id="KW-0728">SH3 domain</keyword>
<dbReference type="SUPFAM" id="SSF50044">
    <property type="entry name" value="SH3-domain"/>
    <property type="match status" value="1"/>
</dbReference>
<accession>A0A8S1DNX2</accession>
<feature type="region of interest" description="Disordered" evidence="3">
    <location>
        <begin position="644"/>
        <end position="680"/>
    </location>
</feature>
<feature type="compositionally biased region" description="Low complexity" evidence="3">
    <location>
        <begin position="442"/>
        <end position="452"/>
    </location>
</feature>
<dbReference type="PANTHER" id="PTHR14206">
    <property type="entry name" value="BRAIN-SPECIFIC ANGIOGENESIS INHIBITOR 1-ASSOCIATED PROTEIN 2"/>
    <property type="match status" value="1"/>
</dbReference>
<dbReference type="PANTHER" id="PTHR14206:SF7">
    <property type="entry name" value="INSULIN RECEPTOR SUBSTRATE 53 KDA, ISOFORM A"/>
    <property type="match status" value="1"/>
</dbReference>
<evidence type="ECO:0000256" key="3">
    <source>
        <dbReference type="SAM" id="MobiDB-lite"/>
    </source>
</evidence>